<keyword evidence="3" id="KW-1185">Reference proteome</keyword>
<evidence type="ECO:0000256" key="1">
    <source>
        <dbReference type="SAM" id="Coils"/>
    </source>
</evidence>
<organism evidence="2 3">
    <name type="scientific">Halobacillus halophilus (strain ATCC 35676 / DSM 2266 / JCM 20832 / KCTC 3685 / LMG 17431 / NBRC 102448 / NCIMB 2269)</name>
    <name type="common">Sporosarcina halophila</name>
    <dbReference type="NCBI Taxonomy" id="866895"/>
    <lineage>
        <taxon>Bacteria</taxon>
        <taxon>Bacillati</taxon>
        <taxon>Bacillota</taxon>
        <taxon>Bacilli</taxon>
        <taxon>Bacillales</taxon>
        <taxon>Bacillaceae</taxon>
        <taxon>Halobacillus</taxon>
    </lineage>
</organism>
<reference evidence="2 3" key="1">
    <citation type="journal article" date="2013" name="Environ. Microbiol.">
        <title>Chloride and organic osmolytes: a hybrid strategy to cope with elevated salinities by the moderately halophilic, chloride-dependent bacterium Halobacillus halophilus.</title>
        <authorList>
            <person name="Saum S.H."/>
            <person name="Pfeiffer F."/>
            <person name="Palm P."/>
            <person name="Rampp M."/>
            <person name="Schuster S.C."/>
            <person name="Muller V."/>
            <person name="Oesterhelt D."/>
        </authorList>
    </citation>
    <scope>NUCLEOTIDE SEQUENCE [LARGE SCALE GENOMIC DNA]</scope>
    <source>
        <strain evidence="3">ATCC 35676 / DSM 2266 / JCM 20832 / KCTC 3685 / LMG 17431 / NBRC 102448 / NCIMB 2269</strain>
    </source>
</reference>
<evidence type="ECO:0000313" key="2">
    <source>
        <dbReference type="EMBL" id="CCG44875.1"/>
    </source>
</evidence>
<dbReference type="EMBL" id="HE717023">
    <property type="protein sequence ID" value="CCG44875.1"/>
    <property type="molecule type" value="Genomic_DNA"/>
</dbReference>
<dbReference type="Proteomes" id="UP000007397">
    <property type="component" value="Chromosome"/>
</dbReference>
<feature type="coiled-coil region" evidence="1">
    <location>
        <begin position="7"/>
        <end position="64"/>
    </location>
</feature>
<proteinExistence type="predicted"/>
<name>I0JL55_HALH3</name>
<gene>
    <name evidence="2" type="ordered locus">HBHAL_2530</name>
</gene>
<dbReference type="KEGG" id="hhd:HBHAL_2530"/>
<evidence type="ECO:0000313" key="3">
    <source>
        <dbReference type="Proteomes" id="UP000007397"/>
    </source>
</evidence>
<dbReference type="Pfam" id="PF07870">
    <property type="entry name" value="DUF1657"/>
    <property type="match status" value="1"/>
</dbReference>
<accession>I0JL55</accession>
<evidence type="ECO:0008006" key="4">
    <source>
        <dbReference type="Google" id="ProtNLM"/>
    </source>
</evidence>
<dbReference type="STRING" id="866895.HBHAL_2530"/>
<keyword evidence="1" id="KW-0175">Coiled coil</keyword>
<protein>
    <recommendedName>
        <fullName evidence="4">DUF1657 domain-containing protein</fullName>
    </recommendedName>
</protein>
<dbReference type="InterPro" id="IPR012452">
    <property type="entry name" value="DUF1657"/>
</dbReference>
<sequence length="68" mass="7914">MTVGSNVKQCLATLKNIEARLSKLSIESSDEAARQLFHEQVLVMEEIKQDVKKRVMELEREEEEYKGF</sequence>
<dbReference type="HOGENOM" id="CLU_185905_1_0_9"/>
<dbReference type="PATRIC" id="fig|866895.3.peg.1541"/>
<dbReference type="AlphaFoldDB" id="I0JL55"/>